<accession>A0A0E0LM38</accession>
<sequence length="128" mass="13360">MASARGDGKRRRGRRMAAVAACMRTSGNAPHRALCEVESSLHQIQIPIAASILASRMATAPACPSSRRDQGGAGWASHTAPRLRCFINIGGDIGPHLNTASGEELLHADCAVSIAFGCRSSEPGLARV</sequence>
<name>A0A0E0LM38_ORYPU</name>
<dbReference type="Gramene" id="OPUNC07G17220.1">
    <property type="protein sequence ID" value="OPUNC07G17220.1"/>
    <property type="gene ID" value="OPUNC07G17220"/>
</dbReference>
<reference evidence="1" key="2">
    <citation type="submission" date="2018-05" db="EMBL/GenBank/DDBJ databases">
        <title>OpunRS2 (Oryza punctata Reference Sequence Version 2).</title>
        <authorList>
            <person name="Zhang J."/>
            <person name="Kudrna D."/>
            <person name="Lee S."/>
            <person name="Talag J."/>
            <person name="Welchert J."/>
            <person name="Wing R.A."/>
        </authorList>
    </citation>
    <scope>NUCLEOTIDE SEQUENCE [LARGE SCALE GENOMIC DNA]</scope>
</reference>
<reference evidence="1" key="1">
    <citation type="submission" date="2015-04" db="UniProtKB">
        <authorList>
            <consortium name="EnsemblPlants"/>
        </authorList>
    </citation>
    <scope>IDENTIFICATION</scope>
</reference>
<dbReference type="AlphaFoldDB" id="A0A0E0LM38"/>
<protein>
    <submittedName>
        <fullName evidence="1">Uncharacterized protein</fullName>
    </submittedName>
</protein>
<evidence type="ECO:0000313" key="2">
    <source>
        <dbReference type="Proteomes" id="UP000026962"/>
    </source>
</evidence>
<organism evidence="1">
    <name type="scientific">Oryza punctata</name>
    <name type="common">Red rice</name>
    <dbReference type="NCBI Taxonomy" id="4537"/>
    <lineage>
        <taxon>Eukaryota</taxon>
        <taxon>Viridiplantae</taxon>
        <taxon>Streptophyta</taxon>
        <taxon>Embryophyta</taxon>
        <taxon>Tracheophyta</taxon>
        <taxon>Spermatophyta</taxon>
        <taxon>Magnoliopsida</taxon>
        <taxon>Liliopsida</taxon>
        <taxon>Poales</taxon>
        <taxon>Poaceae</taxon>
        <taxon>BOP clade</taxon>
        <taxon>Oryzoideae</taxon>
        <taxon>Oryzeae</taxon>
        <taxon>Oryzinae</taxon>
        <taxon>Oryza</taxon>
    </lineage>
</organism>
<proteinExistence type="predicted"/>
<dbReference type="HOGENOM" id="CLU_1963176_0_0_1"/>
<keyword evidence="2" id="KW-1185">Reference proteome</keyword>
<evidence type="ECO:0000313" key="1">
    <source>
        <dbReference type="EnsemblPlants" id="OPUNC07G17220.1"/>
    </source>
</evidence>
<dbReference type="Proteomes" id="UP000026962">
    <property type="component" value="Chromosome 7"/>
</dbReference>
<dbReference type="EnsemblPlants" id="OPUNC07G17220.1">
    <property type="protein sequence ID" value="OPUNC07G17220.1"/>
    <property type="gene ID" value="OPUNC07G17220"/>
</dbReference>